<evidence type="ECO:0000259" key="3">
    <source>
        <dbReference type="PROSITE" id="PS50102"/>
    </source>
</evidence>
<evidence type="ECO:0000256" key="1">
    <source>
        <dbReference type="PROSITE-ProRule" id="PRU00176"/>
    </source>
</evidence>
<dbReference type="Pfam" id="PF13460">
    <property type="entry name" value="NAD_binding_10"/>
    <property type="match status" value="3"/>
</dbReference>
<organism evidence="4 5">
    <name type="scientific">Macrostomum lignano</name>
    <dbReference type="NCBI Taxonomy" id="282301"/>
    <lineage>
        <taxon>Eukaryota</taxon>
        <taxon>Metazoa</taxon>
        <taxon>Spiralia</taxon>
        <taxon>Lophotrochozoa</taxon>
        <taxon>Platyhelminthes</taxon>
        <taxon>Rhabditophora</taxon>
        <taxon>Macrostomorpha</taxon>
        <taxon>Macrostomida</taxon>
        <taxon>Macrostomidae</taxon>
        <taxon>Macrostomum</taxon>
    </lineage>
</organism>
<dbReference type="PANTHER" id="PTHR43355:SF2">
    <property type="entry name" value="FLAVIN REDUCTASE (NADPH)"/>
    <property type="match status" value="1"/>
</dbReference>
<dbReference type="InterPro" id="IPR000504">
    <property type="entry name" value="RRM_dom"/>
</dbReference>
<dbReference type="PROSITE" id="PS50102">
    <property type="entry name" value="RRM"/>
    <property type="match status" value="2"/>
</dbReference>
<feature type="compositionally biased region" description="Low complexity" evidence="2">
    <location>
        <begin position="10"/>
        <end position="25"/>
    </location>
</feature>
<dbReference type="AlphaFoldDB" id="A0A1I8GPG4"/>
<feature type="compositionally biased region" description="Acidic residues" evidence="2">
    <location>
        <begin position="66"/>
        <end position="90"/>
    </location>
</feature>
<feature type="region of interest" description="Disordered" evidence="2">
    <location>
        <begin position="429"/>
        <end position="535"/>
    </location>
</feature>
<dbReference type="CDD" id="cd00590">
    <property type="entry name" value="RRM_SF"/>
    <property type="match status" value="1"/>
</dbReference>
<dbReference type="InterPro" id="IPR051606">
    <property type="entry name" value="Polyketide_Oxido-like"/>
</dbReference>
<dbReference type="InterPro" id="IPR012677">
    <property type="entry name" value="Nucleotide-bd_a/b_plait_sf"/>
</dbReference>
<name>A0A1I8GPG4_9PLAT</name>
<protein>
    <submittedName>
        <fullName evidence="5">Nucleolin</fullName>
    </submittedName>
</protein>
<feature type="compositionally biased region" description="Low complexity" evidence="2">
    <location>
        <begin position="310"/>
        <end position="319"/>
    </location>
</feature>
<dbReference type="PANTHER" id="PTHR43355">
    <property type="entry name" value="FLAVIN REDUCTASE (NADPH)"/>
    <property type="match status" value="1"/>
</dbReference>
<evidence type="ECO:0000313" key="4">
    <source>
        <dbReference type="Proteomes" id="UP000095280"/>
    </source>
</evidence>
<feature type="region of interest" description="Disordered" evidence="2">
    <location>
        <begin position="1"/>
        <end position="103"/>
    </location>
</feature>
<dbReference type="InterPro" id="IPR036291">
    <property type="entry name" value="NAD(P)-bd_dom_sf"/>
</dbReference>
<dbReference type="GO" id="GO:0003723">
    <property type="term" value="F:RNA binding"/>
    <property type="evidence" value="ECO:0007669"/>
    <property type="project" value="UniProtKB-UniRule"/>
</dbReference>
<dbReference type="GO" id="GO:0042602">
    <property type="term" value="F:riboflavin reductase (NADPH) activity"/>
    <property type="evidence" value="ECO:0007669"/>
    <property type="project" value="TreeGrafter"/>
</dbReference>
<evidence type="ECO:0000313" key="5">
    <source>
        <dbReference type="WBParaSite" id="maker-uti_cns_0002519-snap-gene-0.2-mRNA-1"/>
    </source>
</evidence>
<dbReference type="InterPro" id="IPR016040">
    <property type="entry name" value="NAD(P)-bd_dom"/>
</dbReference>
<feature type="domain" description="RRM" evidence="3">
    <location>
        <begin position="205"/>
        <end position="289"/>
    </location>
</feature>
<reference evidence="5" key="1">
    <citation type="submission" date="2016-11" db="UniProtKB">
        <authorList>
            <consortium name="WormBaseParasite"/>
        </authorList>
    </citation>
    <scope>IDENTIFICATION</scope>
</reference>
<dbReference type="WBParaSite" id="maker-uti_cns_0002519-snap-gene-0.2-mRNA-1">
    <property type="protein sequence ID" value="maker-uti_cns_0002519-snap-gene-0.2-mRNA-1"/>
    <property type="gene ID" value="maker-uti_cns_0002519-snap-gene-0.2"/>
</dbReference>
<dbReference type="Proteomes" id="UP000095280">
    <property type="component" value="Unplaced"/>
</dbReference>
<dbReference type="Gene3D" id="3.40.50.720">
    <property type="entry name" value="NAD(P)-binding Rossmann-like Domain"/>
    <property type="match status" value="3"/>
</dbReference>
<dbReference type="Gene3D" id="3.30.70.330">
    <property type="match status" value="3"/>
</dbReference>
<feature type="compositionally biased region" description="Acidic residues" evidence="2">
    <location>
        <begin position="31"/>
        <end position="52"/>
    </location>
</feature>
<feature type="region of interest" description="Disordered" evidence="2">
    <location>
        <begin position="295"/>
        <end position="327"/>
    </location>
</feature>
<keyword evidence="4" id="KW-1185">Reference proteome</keyword>
<dbReference type="SUPFAM" id="SSF51735">
    <property type="entry name" value="NAD(P)-binding Rossmann-fold domains"/>
    <property type="match status" value="3"/>
</dbReference>
<dbReference type="SMART" id="SM00360">
    <property type="entry name" value="RRM"/>
    <property type="match status" value="3"/>
</dbReference>
<evidence type="ECO:0000256" key="2">
    <source>
        <dbReference type="SAM" id="MobiDB-lite"/>
    </source>
</evidence>
<accession>A0A1I8GPG4</accession>
<feature type="compositionally biased region" description="Polar residues" evidence="2">
    <location>
        <begin position="523"/>
        <end position="535"/>
    </location>
</feature>
<feature type="domain" description="RRM" evidence="3">
    <location>
        <begin position="329"/>
        <end position="407"/>
    </location>
</feature>
<sequence length="961" mass="102319">TPAGKKQTPVAKQQTPVVKQQTPVAKQQTPADDDESDEEDEEEEDSEEEEEQQMPAAKKQKLPANNDEDDSDEDDEDDSEESDEEEEAAENDSKPTKTVTNGAEVPVAKATQYLLLGNLEAHTSVSDLKNYLSRRGVPYVSAAVLDSPVAILGLSTAQDAASALAKCQGAAYKSRQLAACQLAGKPDLLLQQTGSSPLPGNTDNAALFVSNLPAEMNDSSLTSLVKSKLGGRADELLSAQLLVKKGSGNAHRGQAIVRLAGTAAAQTLLESLSGHLLAGKPVKASYYVGKAEQAKAAASNKEGKPDTAKKSSSPASKASDQSELRGQTRTLMLTNLPAEACGRDSSDSIRTAFPGGVRYSAKARPGQEFGACFVEFESEQACSDAFDRFGSASKMDGREIGIRFAPQRQLPGNSNKPQTKTIGDEAATKAMSDNASLSLDGRQIRLEYRDDRPPKEGGGRGGGFGGRGGGRGGFGGFSDRGGGRGGRGGGFGDRGGRGGFGGGGKRFGGGEDGAPFNKKPRMSTDTGDGNKSKNANKMPMKLAILGATGPTGLLLVDQALARGHQVVAVVRSPDKLGSDRLTQPGLTVKQYFSSSANKMPMKLAILGATGPTGLLLVDQALARGHQVVAVVRSPDKLGSDRLTQPVLTVKQVPDMSAAAGEAEQKLLAEAYEGCDAVLSALGATVSLFRIDLMTDAVPAIVAAMRSAKVSRFILLTAQCTVYRPECHLNEQCSDINFTVVKPPGLSNQPLDEQREMKAAEGQFVPDASELYVPRANVAKFMLDCAESDEAWSKKLLMPIFYQVTITIDRCDAVLSALGATVSLFRIDLMTDAVPAIVTAMRSAKVSRFILLTAQCTVYRPEHPKLVEWLIKPLLIGRNMDDFWRAECHLTEQCSDINFTVVKPPGLTNEPLDEQRELKAAEGQFVPEAADRRMSRANVAKFMLDCAESDEAWSKKLVAIQF</sequence>
<feature type="compositionally biased region" description="Gly residues" evidence="2">
    <location>
        <begin position="459"/>
        <end position="512"/>
    </location>
</feature>
<dbReference type="InterPro" id="IPR035979">
    <property type="entry name" value="RBD_domain_sf"/>
</dbReference>
<keyword evidence="1" id="KW-0694">RNA-binding</keyword>
<dbReference type="SUPFAM" id="SSF54928">
    <property type="entry name" value="RNA-binding domain, RBD"/>
    <property type="match status" value="2"/>
</dbReference>
<proteinExistence type="predicted"/>
<feature type="compositionally biased region" description="Basic and acidic residues" evidence="2">
    <location>
        <begin position="442"/>
        <end position="458"/>
    </location>
</feature>
<dbReference type="GO" id="GO:0004074">
    <property type="term" value="F:biliverdin reductase [NAD(P)H] activity"/>
    <property type="evidence" value="ECO:0007669"/>
    <property type="project" value="TreeGrafter"/>
</dbReference>